<name>A0A5C8EZ50_BRAPL</name>
<feature type="transmembrane region" description="Helical" evidence="1">
    <location>
        <begin position="7"/>
        <end position="27"/>
    </location>
</feature>
<dbReference type="InterPro" id="IPR025328">
    <property type="entry name" value="DUF4234"/>
</dbReference>
<dbReference type="EMBL" id="SAXY01000036">
    <property type="protein sequence ID" value="TXJ42132.1"/>
    <property type="molecule type" value="Genomic_DNA"/>
</dbReference>
<evidence type="ECO:0000259" key="2">
    <source>
        <dbReference type="Pfam" id="PF14018"/>
    </source>
</evidence>
<reference evidence="3 4" key="1">
    <citation type="journal article" date="1992" name="Lakartidningen">
        <title>[Penicillin V and not amoxicillin is the first choice preparation in acute otitis].</title>
        <authorList>
            <person name="Kamme C."/>
            <person name="Lundgren K."/>
            <person name="Prellner K."/>
        </authorList>
    </citation>
    <scope>NUCLEOTIDE SEQUENCE [LARGE SCALE GENOMIC DNA]</scope>
    <source>
        <strain evidence="3 4">PC5538III-hc</strain>
    </source>
</reference>
<keyword evidence="1" id="KW-1133">Transmembrane helix</keyword>
<keyword evidence="1" id="KW-0812">Transmembrane</keyword>
<dbReference type="OrthoDB" id="192868at2"/>
<feature type="transmembrane region" description="Helical" evidence="1">
    <location>
        <begin position="42"/>
        <end position="65"/>
    </location>
</feature>
<dbReference type="Proteomes" id="UP000323176">
    <property type="component" value="Unassembled WGS sequence"/>
</dbReference>
<comment type="caution">
    <text evidence="3">The sequence shown here is derived from an EMBL/GenBank/DDBJ whole genome shotgun (WGS) entry which is preliminary data.</text>
</comment>
<keyword evidence="1" id="KW-0472">Membrane</keyword>
<sequence>MKIEKKPLLNIALLSLITCRVYVIYWITVTTKDINSYMENEYISPTLACILSIITCGLFDIYWFYKYGNIVFNDMYKKADIDSYGENAFVLSLFFLVPFGYIYSIVTLQSKLNIIYDKTNNNNF</sequence>
<gene>
    <name evidence="3" type="ORF">EPJ72_05840</name>
</gene>
<accession>A0A5C8EZ50</accession>
<organism evidence="3 4">
    <name type="scientific">Brachyspira pilosicoli</name>
    <name type="common">Serpulina pilosicoli</name>
    <dbReference type="NCBI Taxonomy" id="52584"/>
    <lineage>
        <taxon>Bacteria</taxon>
        <taxon>Pseudomonadati</taxon>
        <taxon>Spirochaetota</taxon>
        <taxon>Spirochaetia</taxon>
        <taxon>Brachyspirales</taxon>
        <taxon>Brachyspiraceae</taxon>
        <taxon>Brachyspira</taxon>
    </lineage>
</organism>
<evidence type="ECO:0000313" key="3">
    <source>
        <dbReference type="EMBL" id="TXJ42132.1"/>
    </source>
</evidence>
<dbReference type="Pfam" id="PF14018">
    <property type="entry name" value="DUF4234"/>
    <property type="match status" value="1"/>
</dbReference>
<feature type="domain" description="DUF4234" evidence="2">
    <location>
        <begin position="8"/>
        <end position="69"/>
    </location>
</feature>
<evidence type="ECO:0000313" key="4">
    <source>
        <dbReference type="Proteomes" id="UP000323176"/>
    </source>
</evidence>
<evidence type="ECO:0000256" key="1">
    <source>
        <dbReference type="SAM" id="Phobius"/>
    </source>
</evidence>
<proteinExistence type="predicted"/>
<protein>
    <submittedName>
        <fullName evidence="3">DUF4234 domain-containing protein</fullName>
    </submittedName>
</protein>
<dbReference type="AlphaFoldDB" id="A0A5C8EZ50"/>
<feature type="transmembrane region" description="Helical" evidence="1">
    <location>
        <begin position="86"/>
        <end position="106"/>
    </location>
</feature>